<evidence type="ECO:0000256" key="3">
    <source>
        <dbReference type="ARBA" id="ARBA00022771"/>
    </source>
</evidence>
<feature type="domain" description="C2H2-type" evidence="8">
    <location>
        <begin position="403"/>
        <end position="426"/>
    </location>
</feature>
<dbReference type="SUPFAM" id="SSF57667">
    <property type="entry name" value="beta-beta-alpha zinc fingers"/>
    <property type="match status" value="4"/>
</dbReference>
<keyword evidence="4" id="KW-0862">Zinc</keyword>
<protein>
    <recommendedName>
        <fullName evidence="8">C2H2-type domain-containing protein</fullName>
    </recommendedName>
</protein>
<evidence type="ECO:0000313" key="9">
    <source>
        <dbReference type="EMBL" id="KAL3880003.1"/>
    </source>
</evidence>
<evidence type="ECO:0000313" key="10">
    <source>
        <dbReference type="Proteomes" id="UP001634394"/>
    </source>
</evidence>
<evidence type="ECO:0000256" key="6">
    <source>
        <dbReference type="PROSITE-ProRule" id="PRU00042"/>
    </source>
</evidence>
<feature type="compositionally biased region" description="Pro residues" evidence="7">
    <location>
        <begin position="635"/>
        <end position="646"/>
    </location>
</feature>
<evidence type="ECO:0000256" key="2">
    <source>
        <dbReference type="ARBA" id="ARBA00022737"/>
    </source>
</evidence>
<dbReference type="AlphaFoldDB" id="A0ABD3X5A0"/>
<evidence type="ECO:0000259" key="8">
    <source>
        <dbReference type="PROSITE" id="PS50157"/>
    </source>
</evidence>
<feature type="domain" description="C2H2-type" evidence="8">
    <location>
        <begin position="375"/>
        <end position="403"/>
    </location>
</feature>
<feature type="compositionally biased region" description="Acidic residues" evidence="7">
    <location>
        <begin position="154"/>
        <end position="169"/>
    </location>
</feature>
<proteinExistence type="predicted"/>
<feature type="domain" description="C2H2-type" evidence="8">
    <location>
        <begin position="434"/>
        <end position="462"/>
    </location>
</feature>
<dbReference type="Proteomes" id="UP001634394">
    <property type="component" value="Unassembled WGS sequence"/>
</dbReference>
<evidence type="ECO:0000256" key="7">
    <source>
        <dbReference type="SAM" id="MobiDB-lite"/>
    </source>
</evidence>
<feature type="compositionally biased region" description="Basic and acidic residues" evidence="7">
    <location>
        <begin position="204"/>
        <end position="221"/>
    </location>
</feature>
<feature type="compositionally biased region" description="Basic and acidic residues" evidence="7">
    <location>
        <begin position="112"/>
        <end position="153"/>
    </location>
</feature>
<name>A0ABD3X5A0_SINWO</name>
<keyword evidence="1" id="KW-0479">Metal-binding</keyword>
<accession>A0ABD3X5A0</accession>
<gene>
    <name evidence="9" type="ORF">ACJMK2_032275</name>
</gene>
<reference evidence="9 10" key="1">
    <citation type="submission" date="2024-11" db="EMBL/GenBank/DDBJ databases">
        <title>Chromosome-level genome assembly of the freshwater bivalve Anodonta woodiana.</title>
        <authorList>
            <person name="Chen X."/>
        </authorList>
    </citation>
    <scope>NUCLEOTIDE SEQUENCE [LARGE SCALE GENOMIC DNA]</scope>
    <source>
        <strain evidence="9">MN2024</strain>
        <tissue evidence="9">Gills</tissue>
    </source>
</reference>
<keyword evidence="5" id="KW-0539">Nucleus</keyword>
<organism evidence="9 10">
    <name type="scientific">Sinanodonta woodiana</name>
    <name type="common">Chinese pond mussel</name>
    <name type="synonym">Anodonta woodiana</name>
    <dbReference type="NCBI Taxonomy" id="1069815"/>
    <lineage>
        <taxon>Eukaryota</taxon>
        <taxon>Metazoa</taxon>
        <taxon>Spiralia</taxon>
        <taxon>Lophotrochozoa</taxon>
        <taxon>Mollusca</taxon>
        <taxon>Bivalvia</taxon>
        <taxon>Autobranchia</taxon>
        <taxon>Heteroconchia</taxon>
        <taxon>Palaeoheterodonta</taxon>
        <taxon>Unionida</taxon>
        <taxon>Unionoidea</taxon>
        <taxon>Unionidae</taxon>
        <taxon>Unioninae</taxon>
        <taxon>Sinanodonta</taxon>
    </lineage>
</organism>
<dbReference type="GO" id="GO:1990837">
    <property type="term" value="F:sequence-specific double-stranded DNA binding"/>
    <property type="evidence" value="ECO:0007669"/>
    <property type="project" value="UniProtKB-ARBA"/>
</dbReference>
<dbReference type="FunFam" id="3.30.160.60:FF:000624">
    <property type="entry name" value="zinc finger protein 697"/>
    <property type="match status" value="1"/>
</dbReference>
<dbReference type="Gene3D" id="3.30.160.60">
    <property type="entry name" value="Classic Zinc Finger"/>
    <property type="match status" value="7"/>
</dbReference>
<dbReference type="InterPro" id="IPR013087">
    <property type="entry name" value="Znf_C2H2_type"/>
</dbReference>
<dbReference type="FunFam" id="3.30.160.60:FF:001397">
    <property type="entry name" value="Datilografo, isoform A"/>
    <property type="match status" value="1"/>
</dbReference>
<dbReference type="PANTHER" id="PTHR24393:SF97">
    <property type="entry name" value="LD33878P"/>
    <property type="match status" value="1"/>
</dbReference>
<dbReference type="PROSITE" id="PS00028">
    <property type="entry name" value="ZINC_FINGER_C2H2_1"/>
    <property type="match status" value="8"/>
</dbReference>
<comment type="caution">
    <text evidence="9">The sequence shown here is derived from an EMBL/GenBank/DDBJ whole genome shotgun (WGS) entry which is preliminary data.</text>
</comment>
<dbReference type="PROSITE" id="PS50157">
    <property type="entry name" value="ZINC_FINGER_C2H2_2"/>
    <property type="match status" value="8"/>
</dbReference>
<feature type="compositionally biased region" description="Basic residues" evidence="7">
    <location>
        <begin position="192"/>
        <end position="203"/>
    </location>
</feature>
<evidence type="ECO:0000256" key="4">
    <source>
        <dbReference type="ARBA" id="ARBA00022833"/>
    </source>
</evidence>
<feature type="domain" description="C2H2-type" evidence="8">
    <location>
        <begin position="576"/>
        <end position="604"/>
    </location>
</feature>
<dbReference type="EMBL" id="JBJQND010000004">
    <property type="protein sequence ID" value="KAL3880003.1"/>
    <property type="molecule type" value="Genomic_DNA"/>
</dbReference>
<sequence length="846" mass="96768">MVRIFSSTTALLATDFVEKFSLDRLEYELFVLSVETGVSINRTKQTFTITGSWDSMQGAYTFLEELEEKRFQNAQSGEKPLDGVLNAAVKNAKKDGTYESLPSPELVYGYGKRPDGDSSQKDRDTNEEIEKPKGSYPEKEGCVALKEERKDTDTENDLDDGEDNLEDDLDDAVAEIRPRIARRLQLPSKTKISLKYRKKRRPPIRRERDRSYVPKVRREAVHEEEEMEESRNEEASADGSGNQEEGTSTGAFRGGRRRSLRKPAPRVATQVSLPEPSRRKRKLKEPVKFVATDDSTEEDQEKKIDDDDDDDETTLDDEGNPMPLSSSIMKKKRGKGKKKRVVDPNMTYPCPECEYVGKTPKHLFEHRRRQHAIFSQCKVCGKTFGFNKDLNRHIKNVHCDPEYCCTVCNRYYKNRKVYERHLETHSDGYIRPCFKCQMCEKSFSTKYVLSTHIKAEHLGIRKTYLCPKCGKSFKQKISYIQHANMHAGIRPFVCDVCGKDFIYEKSLREHKYIHTDVRKFICDICAKTFKKKTSLRIHMKVHSDAKDHICSSCGRGFTQKQALVRHERIHTGAKPYHCTVCQKTFGDNSTIRRHIILTHKSDPKKWREFVHAELGRSRNNQNIHHHHSAAAAAAVPPPQPQPPTQPQPQQQLQQTQPQQQQPLQNPTSENDHRAVQRPMSQPLFPGMPGTQPMVPKRPPKPKPPVVRKEMGHPTVTDDPNKDMPKDLLLAVTNQRQPYPAHQRPFPAHTGNMQQHLQPMCTNDAIYTHQGSESNQEMPQAAPAAAAASAEFAGFSPLQLPMSPFFGQRDGRYPDLNRAWEYPPYSASGYFMPGQRPPYPPYTGQQN</sequence>
<dbReference type="InterPro" id="IPR036236">
    <property type="entry name" value="Znf_C2H2_sf"/>
</dbReference>
<feature type="domain" description="C2H2-type" evidence="8">
    <location>
        <begin position="548"/>
        <end position="575"/>
    </location>
</feature>
<feature type="compositionally biased region" description="Acidic residues" evidence="7">
    <location>
        <begin position="306"/>
        <end position="319"/>
    </location>
</feature>
<feature type="domain" description="C2H2-type" evidence="8">
    <location>
        <begin position="492"/>
        <end position="519"/>
    </location>
</feature>
<dbReference type="PANTHER" id="PTHR24393">
    <property type="entry name" value="ZINC FINGER PROTEIN"/>
    <property type="match status" value="1"/>
</dbReference>
<dbReference type="SMART" id="SM00355">
    <property type="entry name" value="ZnF_C2H2"/>
    <property type="match status" value="9"/>
</dbReference>
<dbReference type="GO" id="GO:0008270">
    <property type="term" value="F:zinc ion binding"/>
    <property type="evidence" value="ECO:0007669"/>
    <property type="project" value="UniProtKB-KW"/>
</dbReference>
<evidence type="ECO:0000256" key="5">
    <source>
        <dbReference type="ARBA" id="ARBA00023242"/>
    </source>
</evidence>
<feature type="domain" description="C2H2-type" evidence="8">
    <location>
        <begin position="520"/>
        <end position="547"/>
    </location>
</feature>
<dbReference type="Pfam" id="PF13912">
    <property type="entry name" value="zf-C2H2_6"/>
    <property type="match status" value="1"/>
</dbReference>
<feature type="domain" description="C2H2-type" evidence="8">
    <location>
        <begin position="464"/>
        <end position="491"/>
    </location>
</feature>
<feature type="compositionally biased region" description="Polar residues" evidence="7">
    <location>
        <begin position="239"/>
        <end position="250"/>
    </location>
</feature>
<dbReference type="Pfam" id="PF00096">
    <property type="entry name" value="zf-C2H2"/>
    <property type="match status" value="7"/>
</dbReference>
<keyword evidence="10" id="KW-1185">Reference proteome</keyword>
<dbReference type="FunFam" id="3.30.160.60:FF:000303">
    <property type="entry name" value="Zinc finger protein 41"/>
    <property type="match status" value="1"/>
</dbReference>
<evidence type="ECO:0000256" key="1">
    <source>
        <dbReference type="ARBA" id="ARBA00022723"/>
    </source>
</evidence>
<keyword evidence="2" id="KW-0677">Repeat</keyword>
<feature type="compositionally biased region" description="Basic residues" evidence="7">
    <location>
        <begin position="329"/>
        <end position="340"/>
    </location>
</feature>
<feature type="compositionally biased region" description="Basic residues" evidence="7">
    <location>
        <begin position="254"/>
        <end position="264"/>
    </location>
</feature>
<feature type="region of interest" description="Disordered" evidence="7">
    <location>
        <begin position="184"/>
        <end position="341"/>
    </location>
</feature>
<feature type="compositionally biased region" description="Low complexity" evidence="7">
    <location>
        <begin position="647"/>
        <end position="664"/>
    </location>
</feature>
<feature type="region of interest" description="Disordered" evidence="7">
    <location>
        <begin position="624"/>
        <end position="722"/>
    </location>
</feature>
<keyword evidence="3 6" id="KW-0863">Zinc-finger</keyword>
<feature type="region of interest" description="Disordered" evidence="7">
    <location>
        <begin position="95"/>
        <end position="169"/>
    </location>
</feature>
<dbReference type="Pfam" id="PF12874">
    <property type="entry name" value="zf-met"/>
    <property type="match status" value="1"/>
</dbReference>